<dbReference type="EMBL" id="BORR01000015">
    <property type="protein sequence ID" value="GIO38838.1"/>
    <property type="molecule type" value="Genomic_DNA"/>
</dbReference>
<dbReference type="AlphaFoldDB" id="A0A919XYG8"/>
<evidence type="ECO:0000313" key="1">
    <source>
        <dbReference type="EMBL" id="GIO38838.1"/>
    </source>
</evidence>
<keyword evidence="2" id="KW-1185">Reference proteome</keyword>
<accession>A0A919XYG8</accession>
<gene>
    <name evidence="1" type="ORF">J41TS12_36990</name>
</gene>
<proteinExistence type="predicted"/>
<sequence>MQMQTQTVIENRPDNLLIALINDKSSFAHVRTLVGLYSEFLPGLDLTDRQQKGQIYQEFNGQILVFLNNLLKSKADFKKFIDYCLQHKATINFEDIFNDLDYVLNHYTFLDRYNPYRWRYPVKSSIFQDSVMIRHTVREFVRRSDV</sequence>
<comment type="caution">
    <text evidence="1">The sequence shown here is derived from an EMBL/GenBank/DDBJ whole genome shotgun (WGS) entry which is preliminary data.</text>
</comment>
<dbReference type="RefSeq" id="WP_212941343.1">
    <property type="nucleotide sequence ID" value="NZ_BORR01000015.1"/>
</dbReference>
<name>A0A919XYG8_9BACL</name>
<organism evidence="1 2">
    <name type="scientific">Paenibacillus antibioticophila</name>
    <dbReference type="NCBI Taxonomy" id="1274374"/>
    <lineage>
        <taxon>Bacteria</taxon>
        <taxon>Bacillati</taxon>
        <taxon>Bacillota</taxon>
        <taxon>Bacilli</taxon>
        <taxon>Bacillales</taxon>
        <taxon>Paenibacillaceae</taxon>
        <taxon>Paenibacillus</taxon>
    </lineage>
</organism>
<dbReference type="Proteomes" id="UP000681162">
    <property type="component" value="Unassembled WGS sequence"/>
</dbReference>
<protein>
    <submittedName>
        <fullName evidence="1">Uncharacterized protein</fullName>
    </submittedName>
</protein>
<reference evidence="1 2" key="1">
    <citation type="submission" date="2021-03" db="EMBL/GenBank/DDBJ databases">
        <title>Antimicrobial resistance genes in bacteria isolated from Japanese honey, and their potential for conferring macrolide and lincosamide resistance in the American foulbrood pathogen Paenibacillus larvae.</title>
        <authorList>
            <person name="Okamoto M."/>
            <person name="Kumagai M."/>
            <person name="Kanamori H."/>
            <person name="Takamatsu D."/>
        </authorList>
    </citation>
    <scope>NUCLEOTIDE SEQUENCE [LARGE SCALE GENOMIC DNA]</scope>
    <source>
        <strain evidence="1 2">J41TS12</strain>
    </source>
</reference>
<evidence type="ECO:0000313" key="2">
    <source>
        <dbReference type="Proteomes" id="UP000681162"/>
    </source>
</evidence>